<evidence type="ECO:0000256" key="1">
    <source>
        <dbReference type="ARBA" id="ARBA00012771"/>
    </source>
</evidence>
<dbReference type="NCBIfam" id="TIGR03534">
    <property type="entry name" value="RF_mod_PrmC"/>
    <property type="match status" value="1"/>
</dbReference>
<evidence type="ECO:0000256" key="5">
    <source>
        <dbReference type="ARBA" id="ARBA00048391"/>
    </source>
</evidence>
<dbReference type="PANTHER" id="PTHR18895:SF74">
    <property type="entry name" value="MTRF1L RELEASE FACTOR GLUTAMINE METHYLTRANSFERASE"/>
    <property type="match status" value="1"/>
</dbReference>
<dbReference type="InterPro" id="IPR007848">
    <property type="entry name" value="Small_mtfrase_dom"/>
</dbReference>
<dbReference type="GO" id="GO:0032259">
    <property type="term" value="P:methylation"/>
    <property type="evidence" value="ECO:0007669"/>
    <property type="project" value="UniProtKB-KW"/>
</dbReference>
<dbReference type="SUPFAM" id="SSF53335">
    <property type="entry name" value="S-adenosyl-L-methionine-dependent methyltransferases"/>
    <property type="match status" value="1"/>
</dbReference>
<name>A0A916DTA3_9BACT</name>
<evidence type="ECO:0000313" key="7">
    <source>
        <dbReference type="EMBL" id="BDS12426.1"/>
    </source>
</evidence>
<dbReference type="AlphaFoldDB" id="A0A916DTA3"/>
<keyword evidence="3" id="KW-0808">Transferase</keyword>
<protein>
    <recommendedName>
        <fullName evidence="1">peptide chain release factor N(5)-glutamine methyltransferase</fullName>
        <ecNumber evidence="1">2.1.1.297</ecNumber>
    </recommendedName>
</protein>
<dbReference type="Proteomes" id="UP001060919">
    <property type="component" value="Chromosome"/>
</dbReference>
<sequence length="294" mass="33584">MKKIEKDKSVSVFFRSLCDQLTTIYEEREAITIASYIFEDVFGIYNASSQSERFFSDQEAEHFAEILSELLDKRPWQYVVGQADFYGLKFKVNNKVLIPRAETEELVYAIIQKHKNEAVQLLDIGTGSGCIAITLQKQLKNAAVTAVDVSTEALKVAKENASLNQVRLKFQQLDILDVATRQKMPQYHIIVSNPPYIQDTETVVMPTHVLAHEPHLALFVTNKDPLQFYKAIADFALTHLYAGGWLYFEINEYFGTEVVQLLKHKGFINCELVPDMSNRDRIVLGQLPANFNRE</sequence>
<dbReference type="PROSITE" id="PS00092">
    <property type="entry name" value="N6_MTASE"/>
    <property type="match status" value="1"/>
</dbReference>
<dbReference type="NCBIfam" id="TIGR00536">
    <property type="entry name" value="hemK_fam"/>
    <property type="match status" value="1"/>
</dbReference>
<dbReference type="CDD" id="cd02440">
    <property type="entry name" value="AdoMet_MTases"/>
    <property type="match status" value="1"/>
</dbReference>
<dbReference type="InterPro" id="IPR004556">
    <property type="entry name" value="HemK-like"/>
</dbReference>
<evidence type="ECO:0000313" key="8">
    <source>
        <dbReference type="Proteomes" id="UP001060919"/>
    </source>
</evidence>
<dbReference type="InterPro" id="IPR019874">
    <property type="entry name" value="RF_methyltr_PrmC"/>
</dbReference>
<organism evidence="7 8">
    <name type="scientific">Aureispira anguillae</name>
    <dbReference type="NCBI Taxonomy" id="2864201"/>
    <lineage>
        <taxon>Bacteria</taxon>
        <taxon>Pseudomonadati</taxon>
        <taxon>Bacteroidota</taxon>
        <taxon>Saprospiria</taxon>
        <taxon>Saprospirales</taxon>
        <taxon>Saprospiraceae</taxon>
        <taxon>Aureispira</taxon>
    </lineage>
</organism>
<dbReference type="EC" id="2.1.1.297" evidence="1"/>
<evidence type="ECO:0000256" key="2">
    <source>
        <dbReference type="ARBA" id="ARBA00022603"/>
    </source>
</evidence>
<keyword evidence="4" id="KW-0949">S-adenosyl-L-methionine</keyword>
<feature type="domain" description="Methyltransferase small" evidence="6">
    <location>
        <begin position="116"/>
        <end position="208"/>
    </location>
</feature>
<dbReference type="RefSeq" id="WP_264793496.1">
    <property type="nucleotide sequence ID" value="NZ_AP026867.1"/>
</dbReference>
<dbReference type="GO" id="GO:0102559">
    <property type="term" value="F:peptide chain release factor N(5)-glutamine methyltransferase activity"/>
    <property type="evidence" value="ECO:0007669"/>
    <property type="project" value="UniProtKB-EC"/>
</dbReference>
<dbReference type="KEGG" id="aup:AsAng_0031470"/>
<evidence type="ECO:0000259" key="6">
    <source>
        <dbReference type="Pfam" id="PF05175"/>
    </source>
</evidence>
<dbReference type="PANTHER" id="PTHR18895">
    <property type="entry name" value="HEMK METHYLTRANSFERASE"/>
    <property type="match status" value="1"/>
</dbReference>
<comment type="catalytic activity">
    <reaction evidence="5">
        <text>L-glutaminyl-[peptide chain release factor] + S-adenosyl-L-methionine = N(5)-methyl-L-glutaminyl-[peptide chain release factor] + S-adenosyl-L-homocysteine + H(+)</text>
        <dbReference type="Rhea" id="RHEA:42896"/>
        <dbReference type="Rhea" id="RHEA-COMP:10271"/>
        <dbReference type="Rhea" id="RHEA-COMP:10272"/>
        <dbReference type="ChEBI" id="CHEBI:15378"/>
        <dbReference type="ChEBI" id="CHEBI:30011"/>
        <dbReference type="ChEBI" id="CHEBI:57856"/>
        <dbReference type="ChEBI" id="CHEBI:59789"/>
        <dbReference type="ChEBI" id="CHEBI:61891"/>
        <dbReference type="EC" id="2.1.1.297"/>
    </reaction>
</comment>
<accession>A0A916DTA3</accession>
<dbReference type="InterPro" id="IPR029063">
    <property type="entry name" value="SAM-dependent_MTases_sf"/>
</dbReference>
<proteinExistence type="predicted"/>
<evidence type="ECO:0000256" key="4">
    <source>
        <dbReference type="ARBA" id="ARBA00022691"/>
    </source>
</evidence>
<keyword evidence="8" id="KW-1185">Reference proteome</keyword>
<dbReference type="Gene3D" id="1.10.8.10">
    <property type="entry name" value="DNA helicase RuvA subunit, C-terminal domain"/>
    <property type="match status" value="1"/>
</dbReference>
<dbReference type="InterPro" id="IPR002052">
    <property type="entry name" value="DNA_methylase_N6_adenine_CS"/>
</dbReference>
<dbReference type="GO" id="GO:0003676">
    <property type="term" value="F:nucleic acid binding"/>
    <property type="evidence" value="ECO:0007669"/>
    <property type="project" value="InterPro"/>
</dbReference>
<dbReference type="Pfam" id="PF05175">
    <property type="entry name" value="MTS"/>
    <property type="match status" value="1"/>
</dbReference>
<dbReference type="InterPro" id="IPR050320">
    <property type="entry name" value="N5-glutamine_MTase"/>
</dbReference>
<dbReference type="Gene3D" id="3.40.50.150">
    <property type="entry name" value="Vaccinia Virus protein VP39"/>
    <property type="match status" value="1"/>
</dbReference>
<gene>
    <name evidence="7" type="ORF">AsAng_0031470</name>
</gene>
<keyword evidence="2 7" id="KW-0489">Methyltransferase</keyword>
<evidence type="ECO:0000256" key="3">
    <source>
        <dbReference type="ARBA" id="ARBA00022679"/>
    </source>
</evidence>
<reference evidence="7" key="1">
    <citation type="submission" date="2022-09" db="EMBL/GenBank/DDBJ databases">
        <title>Aureispira anguillicida sp. nov., isolated from Leptocephalus of Japanese eel Anguilla japonica.</title>
        <authorList>
            <person name="Yuasa K."/>
            <person name="Mekata T."/>
            <person name="Ikunari K."/>
        </authorList>
    </citation>
    <scope>NUCLEOTIDE SEQUENCE</scope>
    <source>
        <strain evidence="7">EL160426</strain>
    </source>
</reference>
<dbReference type="EMBL" id="AP026867">
    <property type="protein sequence ID" value="BDS12426.1"/>
    <property type="molecule type" value="Genomic_DNA"/>
</dbReference>